<dbReference type="EMBL" id="RYZH01000012">
    <property type="protein sequence ID" value="RUL88254.1"/>
    <property type="molecule type" value="Genomic_DNA"/>
</dbReference>
<keyword evidence="3" id="KW-1185">Reference proteome</keyword>
<organism evidence="2 3">
    <name type="scientific">Tautonia sociabilis</name>
    <dbReference type="NCBI Taxonomy" id="2080755"/>
    <lineage>
        <taxon>Bacteria</taxon>
        <taxon>Pseudomonadati</taxon>
        <taxon>Planctomycetota</taxon>
        <taxon>Planctomycetia</taxon>
        <taxon>Isosphaerales</taxon>
        <taxon>Isosphaeraceae</taxon>
        <taxon>Tautonia</taxon>
    </lineage>
</organism>
<reference evidence="2 3" key="2">
    <citation type="submission" date="2019-01" db="EMBL/GenBank/DDBJ databases">
        <title>Tautonia sociabilis, a novel thermotolerant planctomycete of Isosphaeraceae family, isolated from a 4000 m deep subterranean habitat.</title>
        <authorList>
            <person name="Kovaleva O.L."/>
            <person name="Elcheninov A.G."/>
            <person name="Van Heerden E."/>
            <person name="Toshchakov S.V."/>
            <person name="Novikov A."/>
            <person name="Bonch-Osmolovskaya E.A."/>
            <person name="Kublanov I.V."/>
        </authorList>
    </citation>
    <scope>NUCLEOTIDE SEQUENCE [LARGE SCALE GENOMIC DNA]</scope>
    <source>
        <strain evidence="2 3">GM2012</strain>
    </source>
</reference>
<protein>
    <submittedName>
        <fullName evidence="2">Uncharacterized protein</fullName>
    </submittedName>
</protein>
<dbReference type="RefSeq" id="WP_148114869.1">
    <property type="nucleotide sequence ID" value="NZ_RYZH01000012.1"/>
</dbReference>
<accession>A0A432MLF8</accession>
<sequence>MIQVERELGARGLDDDGTAGRREDPNARNDLATLERVELAILSGTIVGDVEPGGSEERAKFVRLSDSAGGVLGVP</sequence>
<evidence type="ECO:0000256" key="1">
    <source>
        <dbReference type="SAM" id="MobiDB-lite"/>
    </source>
</evidence>
<evidence type="ECO:0000313" key="2">
    <source>
        <dbReference type="EMBL" id="RUL88254.1"/>
    </source>
</evidence>
<evidence type="ECO:0000313" key="3">
    <source>
        <dbReference type="Proteomes" id="UP000280296"/>
    </source>
</evidence>
<comment type="caution">
    <text evidence="2">The sequence shown here is derived from an EMBL/GenBank/DDBJ whole genome shotgun (WGS) entry which is preliminary data.</text>
</comment>
<feature type="region of interest" description="Disordered" evidence="1">
    <location>
        <begin position="1"/>
        <end position="30"/>
    </location>
</feature>
<dbReference type="Proteomes" id="UP000280296">
    <property type="component" value="Unassembled WGS sequence"/>
</dbReference>
<reference evidence="2 3" key="1">
    <citation type="submission" date="2018-12" db="EMBL/GenBank/DDBJ databases">
        <authorList>
            <person name="Toschakov S.V."/>
        </authorList>
    </citation>
    <scope>NUCLEOTIDE SEQUENCE [LARGE SCALE GENOMIC DNA]</scope>
    <source>
        <strain evidence="2 3">GM2012</strain>
    </source>
</reference>
<gene>
    <name evidence="2" type="ORF">TsocGM_07915</name>
</gene>
<name>A0A432MLF8_9BACT</name>
<dbReference type="AlphaFoldDB" id="A0A432MLF8"/>
<proteinExistence type="predicted"/>